<organism evidence="3 4">
    <name type="scientific">Trinickia dabaoshanensis</name>
    <dbReference type="NCBI Taxonomy" id="564714"/>
    <lineage>
        <taxon>Bacteria</taxon>
        <taxon>Pseudomonadati</taxon>
        <taxon>Pseudomonadota</taxon>
        <taxon>Betaproteobacteria</taxon>
        <taxon>Burkholderiales</taxon>
        <taxon>Burkholderiaceae</taxon>
        <taxon>Trinickia</taxon>
    </lineage>
</organism>
<protein>
    <submittedName>
        <fullName evidence="3">Type VI secretion system protein TssA</fullName>
    </submittedName>
</protein>
<dbReference type="InterPro" id="IPR010657">
    <property type="entry name" value="ImpA_N"/>
</dbReference>
<evidence type="ECO:0000313" key="3">
    <source>
        <dbReference type="EMBL" id="PMS23107.1"/>
    </source>
</evidence>
<dbReference type="PANTHER" id="PTHR37951:SF1">
    <property type="entry name" value="TYPE VI SECRETION SYSTEM COMPONENT TSSA1"/>
    <property type="match status" value="1"/>
</dbReference>
<gene>
    <name evidence="3" type="ORF">C0Z18_02510</name>
</gene>
<name>A0A2N7W126_9BURK</name>
<dbReference type="Pfam" id="PF06812">
    <property type="entry name" value="ImpA_N"/>
    <property type="match status" value="1"/>
</dbReference>
<evidence type="ECO:0000313" key="4">
    <source>
        <dbReference type="Proteomes" id="UP000235616"/>
    </source>
</evidence>
<dbReference type="NCBIfam" id="TIGR03363">
    <property type="entry name" value="VI_chp_8"/>
    <property type="match status" value="1"/>
</dbReference>
<dbReference type="AlphaFoldDB" id="A0A2N7W126"/>
<dbReference type="InterPro" id="IPR017740">
    <property type="entry name" value="TssA-like"/>
</dbReference>
<reference evidence="3 4" key="1">
    <citation type="submission" date="2018-01" db="EMBL/GenBank/DDBJ databases">
        <title>Whole genome analyses suggest that Burkholderia sensu lato contains two further novel genera in the rhizoxinica-symbiotica group Mycetohabitans gen. nov., and Trinickia gen. nov.: implications for the evolution of diazotrophy and nodulation in the Burkholderiaceae.</title>
        <authorList>
            <person name="Estrada-de los Santos P."/>
            <person name="Palmer M."/>
            <person name="Chavez-Ramirez B."/>
            <person name="Beukes C."/>
            <person name="Steenkamp E.T."/>
            <person name="Hirsch A.M."/>
            <person name="Manyaka P."/>
            <person name="Maluk M."/>
            <person name="Lafos M."/>
            <person name="Crook M."/>
            <person name="Gross E."/>
            <person name="Simon M.F."/>
            <person name="Bueno dos Reis Junior F."/>
            <person name="Poole P.S."/>
            <person name="Venter S.N."/>
            <person name="James E.K."/>
        </authorList>
    </citation>
    <scope>NUCLEOTIDE SEQUENCE [LARGE SCALE GENOMIC DNA]</scope>
    <source>
        <strain evidence="3 4">GIMN1.004</strain>
    </source>
</reference>
<dbReference type="Proteomes" id="UP000235616">
    <property type="component" value="Unassembled WGS sequence"/>
</dbReference>
<dbReference type="OrthoDB" id="9771118at2"/>
<dbReference type="PANTHER" id="PTHR37951">
    <property type="entry name" value="CYTOPLASMIC PROTEIN-RELATED"/>
    <property type="match status" value="1"/>
</dbReference>
<keyword evidence="4" id="KW-1185">Reference proteome</keyword>
<evidence type="ECO:0000256" key="1">
    <source>
        <dbReference type="SAM" id="MobiDB-lite"/>
    </source>
</evidence>
<feature type="domain" description="ImpA N-terminal" evidence="2">
    <location>
        <begin position="10"/>
        <end position="131"/>
    </location>
</feature>
<comment type="caution">
    <text evidence="3">The sequence shown here is derived from an EMBL/GenBank/DDBJ whole genome shotgun (WGS) entry which is preliminary data.</text>
</comment>
<dbReference type="EMBL" id="PNYA01000002">
    <property type="protein sequence ID" value="PMS23107.1"/>
    <property type="molecule type" value="Genomic_DNA"/>
</dbReference>
<proteinExistence type="predicted"/>
<accession>A0A2N7W126</accession>
<evidence type="ECO:0000259" key="2">
    <source>
        <dbReference type="Pfam" id="PF06812"/>
    </source>
</evidence>
<sequence>MPIDIAPLIAPLDGASPCGEDLLFSNDFDAIQQARRFDDPSLDQGEWVTEIKEADWGFVIERSSQLLRTQTKDLRLAAWLTEALAMKQGLAGLSQGYTLLAALAERYWDTVHPLPEGDDTEYRLGNVSWLVGRTSQLLREVPLTQSSSGEFGGLDWEVAGNVAQAVRRDPDHADELSRGKPSLEQIEAAKRATPPAFYKALLTDLKAFEASMLALEQALDARAGTSAPSFRQAKDAYEYVFDLAERFARDVGAKIDPAPSQPPSSSQPGGGTLDRAEPSFKTAPSLETSMPANNATLAVVHPIGAIQSRAEAVAQLRAIARFLRATEPHSPAAYLADKAAHWADMPLHEWIASVVKDDGSLAHIREILGVKPDEES</sequence>
<feature type="region of interest" description="Disordered" evidence="1">
    <location>
        <begin position="254"/>
        <end position="288"/>
    </location>
</feature>
<dbReference type="RefSeq" id="WP_102643797.1">
    <property type="nucleotide sequence ID" value="NZ_PNYA01000002.1"/>
</dbReference>